<name>A0A6A8DG22_9BACI</name>
<dbReference type="Gene3D" id="3.30.2090.10">
    <property type="entry name" value="Multidrug efflux transporter AcrB TolC docking domain, DN and DC subdomains"/>
    <property type="match status" value="2"/>
</dbReference>
<feature type="transmembrane region" description="Helical" evidence="1">
    <location>
        <begin position="862"/>
        <end position="882"/>
    </location>
</feature>
<evidence type="ECO:0000313" key="2">
    <source>
        <dbReference type="EMBL" id="MRH44584.1"/>
    </source>
</evidence>
<dbReference type="PRINTS" id="PR00702">
    <property type="entry name" value="ACRIFLAVINRP"/>
</dbReference>
<dbReference type="GO" id="GO:0005886">
    <property type="term" value="C:plasma membrane"/>
    <property type="evidence" value="ECO:0007669"/>
    <property type="project" value="TreeGrafter"/>
</dbReference>
<dbReference type="SUPFAM" id="SSF82866">
    <property type="entry name" value="Multidrug efflux transporter AcrB transmembrane domain"/>
    <property type="match status" value="2"/>
</dbReference>
<dbReference type="Gene3D" id="3.30.70.1440">
    <property type="entry name" value="Multidrug efflux transporter AcrB pore domain"/>
    <property type="match status" value="1"/>
</dbReference>
<keyword evidence="1" id="KW-0812">Transmembrane</keyword>
<protein>
    <submittedName>
        <fullName evidence="2">MMPL family transporter</fullName>
    </submittedName>
</protein>
<reference evidence="2" key="1">
    <citation type="submission" date="2019-11" db="EMBL/GenBank/DDBJ databases">
        <authorList>
            <person name="Li J."/>
        </authorList>
    </citation>
    <scope>NUCLEOTIDE SEQUENCE</scope>
    <source>
        <strain evidence="2">B6B</strain>
    </source>
</reference>
<feature type="transmembrane region" description="Helical" evidence="1">
    <location>
        <begin position="383"/>
        <end position="407"/>
    </location>
</feature>
<dbReference type="SUPFAM" id="SSF82714">
    <property type="entry name" value="Multidrug efflux transporter AcrB TolC docking domain, DN and DC subdomains"/>
    <property type="match status" value="2"/>
</dbReference>
<feature type="transmembrane region" description="Helical" evidence="1">
    <location>
        <begin position="937"/>
        <end position="956"/>
    </location>
</feature>
<proteinExistence type="predicted"/>
<dbReference type="PANTHER" id="PTHR32063">
    <property type="match status" value="1"/>
</dbReference>
<feature type="transmembrane region" description="Helical" evidence="1">
    <location>
        <begin position="12"/>
        <end position="30"/>
    </location>
</feature>
<gene>
    <name evidence="2" type="ORF">GH741_18215</name>
</gene>
<feature type="transmembrane region" description="Helical" evidence="1">
    <location>
        <begin position="428"/>
        <end position="450"/>
    </location>
</feature>
<keyword evidence="3" id="KW-1185">Reference proteome</keyword>
<feature type="transmembrane region" description="Helical" evidence="1">
    <location>
        <begin position="888"/>
        <end position="908"/>
    </location>
</feature>
<feature type="transmembrane region" description="Helical" evidence="1">
    <location>
        <begin position="968"/>
        <end position="991"/>
    </location>
</feature>
<evidence type="ECO:0000256" key="1">
    <source>
        <dbReference type="SAM" id="Phobius"/>
    </source>
</evidence>
<dbReference type="GO" id="GO:0042910">
    <property type="term" value="F:xenobiotic transmembrane transporter activity"/>
    <property type="evidence" value="ECO:0007669"/>
    <property type="project" value="TreeGrafter"/>
</dbReference>
<keyword evidence="1" id="KW-0472">Membrane</keyword>
<dbReference type="Gene3D" id="1.20.1640.10">
    <property type="entry name" value="Multidrug efflux transporter AcrB transmembrane domain"/>
    <property type="match status" value="2"/>
</dbReference>
<dbReference type="RefSeq" id="WP_153738196.1">
    <property type="nucleotide sequence ID" value="NZ_WJNG01000017.1"/>
</dbReference>
<sequence>MNLVKFIVQKKILIGLLAVLIVIVGSYAVLKLDKELMPSLVFDGAYVSINAGEMSAIEVERTITTPLEQSILSIDGVEGIQSTTNIGRSSLQVTLERGKGDEVYKEVESIVHSSTSGITGIKGVETGQIGTSQKYEFYMDVSGGEMDEMTSFAKETLKPRLEELPEVRDVSLVGAVENEMVIEFNREKVYQQGLDVSQVVTSIQQSNSEATIGEINDGNELTSLRWNTKLSNAKDIENIQIPTVSGEFITLDEIADVTLQPMESSSYVWKDGSKDLVFVQIGRTSDVTQLDMAEAVRKEINSIRSEGLVGNFELNEMVAQADYVKESIDGVSSNIIIGSIIAIVILLLFLRNIRATLIVGLAIPTSVLLTFTAMWMFDYSLNILTLIGLGLGIGMMVDSSIVILESIYRKKEQGLERFSAVIEGTKEVATAVIASMLTTIVVFLPIGMLGGEMGQIMIMLSVVVAITLISSVIVSFSLIPALSEKFLKLKTNTKQDKPSKMLSGYSKLVSWTVKKKRRSFGVLGLFLLMFVSSLFLVTKIPMTIMPDVFNRYAEIMVDLETGLSSEEKEQLVQKMNEELSLIQDVETNYVMDNGGMFYTIINMTKEEGITREQADINEEIFRSLRDLQENYPIENVQSPMSAGGGNPVRVNIKGSDFEELQALGDDFIGELSAIEGIVGATSSMKRTTQEQVIELDQNAMDKAGITQPQIKQYLEQAFLDMPITEVIVEDENLPVTVRWDQKTETQSDLFNIKVPSGDGEKNLSEFISLTNVNTPNEINHVDGERYMSVSADIEDKDLGAINRDVQALIDDFETPSDYTVSVAGDLEQQQQLIQDMIIVLAIAIFLVYLVMAVQFNHLVQPLIVMSVIPMTIVGVIVGLFLTQRELSAMSGMGIVMLIGIVLNNAILLMDRTNQLRNEGYAVEDALVVAGKDRIRPIFMTTLTTVGGMLPLALASGTSGNYQAPMATVIISGLLFATLITLLLIPAVYRIFTKKSKGKQKLTDSIDTKVAKLNKIIG</sequence>
<dbReference type="SUPFAM" id="SSF82693">
    <property type="entry name" value="Multidrug efflux transporter AcrB pore domain, PN1, PN2, PC1 and PC2 subdomains"/>
    <property type="match status" value="2"/>
</dbReference>
<evidence type="ECO:0000313" key="3">
    <source>
        <dbReference type="Proteomes" id="UP000799092"/>
    </source>
</evidence>
<feature type="transmembrane region" description="Helical" evidence="1">
    <location>
        <begin position="357"/>
        <end position="377"/>
    </location>
</feature>
<dbReference type="Pfam" id="PF00873">
    <property type="entry name" value="ACR_tran"/>
    <property type="match status" value="1"/>
</dbReference>
<feature type="transmembrane region" description="Helical" evidence="1">
    <location>
        <begin position="456"/>
        <end position="482"/>
    </location>
</feature>
<dbReference type="EMBL" id="WJNG01000017">
    <property type="protein sequence ID" value="MRH44584.1"/>
    <property type="molecule type" value="Genomic_DNA"/>
</dbReference>
<comment type="caution">
    <text evidence="2">The sequence shown here is derived from an EMBL/GenBank/DDBJ whole genome shotgun (WGS) entry which is preliminary data.</text>
</comment>
<dbReference type="Gene3D" id="3.30.70.1430">
    <property type="entry name" value="Multidrug efflux transporter AcrB pore domain"/>
    <property type="match status" value="2"/>
</dbReference>
<feature type="transmembrane region" description="Helical" evidence="1">
    <location>
        <begin position="520"/>
        <end position="537"/>
    </location>
</feature>
<accession>A0A6A8DG22</accession>
<dbReference type="OrthoDB" id="9757876at2"/>
<dbReference type="PANTHER" id="PTHR32063:SF0">
    <property type="entry name" value="SWARMING MOTILITY PROTEIN SWRC"/>
    <property type="match status" value="1"/>
</dbReference>
<dbReference type="AlphaFoldDB" id="A0A6A8DG22"/>
<dbReference type="InterPro" id="IPR001036">
    <property type="entry name" value="Acrflvin-R"/>
</dbReference>
<feature type="transmembrane region" description="Helical" evidence="1">
    <location>
        <begin position="331"/>
        <end position="350"/>
    </location>
</feature>
<keyword evidence="1" id="KW-1133">Transmembrane helix</keyword>
<organism evidence="2 3">
    <name type="scientific">Aquibacillus halophilus</name>
    <dbReference type="NCBI Taxonomy" id="930132"/>
    <lineage>
        <taxon>Bacteria</taxon>
        <taxon>Bacillati</taxon>
        <taxon>Bacillota</taxon>
        <taxon>Bacilli</taxon>
        <taxon>Bacillales</taxon>
        <taxon>Bacillaceae</taxon>
        <taxon>Aquibacillus</taxon>
    </lineage>
</organism>
<dbReference type="Proteomes" id="UP000799092">
    <property type="component" value="Unassembled WGS sequence"/>
</dbReference>
<dbReference type="InterPro" id="IPR027463">
    <property type="entry name" value="AcrB_DN_DC_subdom"/>
</dbReference>
<dbReference type="Gene3D" id="3.30.70.1320">
    <property type="entry name" value="Multidrug efflux transporter AcrB pore domain like"/>
    <property type="match status" value="1"/>
</dbReference>
<feature type="transmembrane region" description="Helical" evidence="1">
    <location>
        <begin position="836"/>
        <end position="855"/>
    </location>
</feature>